<dbReference type="EnsemblPlants" id="OB05G13770.1">
    <property type="protein sequence ID" value="OB05G13770.1"/>
    <property type="gene ID" value="OB05G13770"/>
</dbReference>
<accession>J3M453</accession>
<evidence type="ECO:0000313" key="2">
    <source>
        <dbReference type="EnsemblPlants" id="OB05G13770.1"/>
    </source>
</evidence>
<dbReference type="HOGENOM" id="CLU_1286204_0_0_1"/>
<dbReference type="Gramene" id="OB05G13770.1">
    <property type="protein sequence ID" value="OB05G13770.1"/>
    <property type="gene ID" value="OB05G13770"/>
</dbReference>
<feature type="compositionally biased region" description="Basic residues" evidence="1">
    <location>
        <begin position="160"/>
        <end position="172"/>
    </location>
</feature>
<evidence type="ECO:0000313" key="3">
    <source>
        <dbReference type="Proteomes" id="UP000006038"/>
    </source>
</evidence>
<dbReference type="Proteomes" id="UP000006038">
    <property type="component" value="Chromosome 5"/>
</dbReference>
<reference evidence="2" key="2">
    <citation type="submission" date="2013-04" db="UniProtKB">
        <authorList>
            <consortium name="EnsemblPlants"/>
        </authorList>
    </citation>
    <scope>IDENTIFICATION</scope>
</reference>
<feature type="compositionally biased region" description="Basic residues" evidence="1">
    <location>
        <begin position="78"/>
        <end position="88"/>
    </location>
</feature>
<feature type="region of interest" description="Disordered" evidence="1">
    <location>
        <begin position="78"/>
        <end position="138"/>
    </location>
</feature>
<feature type="region of interest" description="Disordered" evidence="1">
    <location>
        <begin position="160"/>
        <end position="215"/>
    </location>
</feature>
<protein>
    <submittedName>
        <fullName evidence="2">Uncharacterized protein</fullName>
    </submittedName>
</protein>
<evidence type="ECO:0000256" key="1">
    <source>
        <dbReference type="SAM" id="MobiDB-lite"/>
    </source>
</evidence>
<name>J3M453_ORYBR</name>
<dbReference type="AlphaFoldDB" id="J3M453"/>
<reference evidence="2" key="1">
    <citation type="journal article" date="2013" name="Nat. Commun.">
        <title>Whole-genome sequencing of Oryza brachyantha reveals mechanisms underlying Oryza genome evolution.</title>
        <authorList>
            <person name="Chen J."/>
            <person name="Huang Q."/>
            <person name="Gao D."/>
            <person name="Wang J."/>
            <person name="Lang Y."/>
            <person name="Liu T."/>
            <person name="Li B."/>
            <person name="Bai Z."/>
            <person name="Luis Goicoechea J."/>
            <person name="Liang C."/>
            <person name="Chen C."/>
            <person name="Zhang W."/>
            <person name="Sun S."/>
            <person name="Liao Y."/>
            <person name="Zhang X."/>
            <person name="Yang L."/>
            <person name="Song C."/>
            <person name="Wang M."/>
            <person name="Shi J."/>
            <person name="Liu G."/>
            <person name="Liu J."/>
            <person name="Zhou H."/>
            <person name="Zhou W."/>
            <person name="Yu Q."/>
            <person name="An N."/>
            <person name="Chen Y."/>
            <person name="Cai Q."/>
            <person name="Wang B."/>
            <person name="Liu B."/>
            <person name="Min J."/>
            <person name="Huang Y."/>
            <person name="Wu H."/>
            <person name="Li Z."/>
            <person name="Zhang Y."/>
            <person name="Yin Y."/>
            <person name="Song W."/>
            <person name="Jiang J."/>
            <person name="Jackson S.A."/>
            <person name="Wing R.A."/>
            <person name="Wang J."/>
            <person name="Chen M."/>
        </authorList>
    </citation>
    <scope>NUCLEOTIDE SEQUENCE [LARGE SCALE GENOMIC DNA]</scope>
    <source>
        <strain evidence="2">cv. IRGC 101232</strain>
    </source>
</reference>
<sequence>MGGEEGGEDERLDGHELDEDVERMERGAGGVLERVADGVPDDRRLVRLRALRPQRPRRLRRAGLDVLLRVVPRAAAVRRRDRHLHAGHQRAGEQPGQRLHPEQRPGHQRAQHHQRPRRHHLPERGVGGDPDAGGVVRRREPLGEPRDLLELAPHLLHHPQRCAPHAPHRHRREPVGQHGAGEEPDEHPRAHHVHRPDPGAAHVRAEQRPRHQRRR</sequence>
<organism evidence="2">
    <name type="scientific">Oryza brachyantha</name>
    <name type="common">malo sina</name>
    <dbReference type="NCBI Taxonomy" id="4533"/>
    <lineage>
        <taxon>Eukaryota</taxon>
        <taxon>Viridiplantae</taxon>
        <taxon>Streptophyta</taxon>
        <taxon>Embryophyta</taxon>
        <taxon>Tracheophyta</taxon>
        <taxon>Spermatophyta</taxon>
        <taxon>Magnoliopsida</taxon>
        <taxon>Liliopsida</taxon>
        <taxon>Poales</taxon>
        <taxon>Poaceae</taxon>
        <taxon>BOP clade</taxon>
        <taxon>Oryzoideae</taxon>
        <taxon>Oryzeae</taxon>
        <taxon>Oryzinae</taxon>
        <taxon>Oryza</taxon>
    </lineage>
</organism>
<feature type="compositionally biased region" description="Basic residues" evidence="1">
    <location>
        <begin position="106"/>
        <end position="121"/>
    </location>
</feature>
<dbReference type="eggNOG" id="ENOG502R4QS">
    <property type="taxonomic scope" value="Eukaryota"/>
</dbReference>
<keyword evidence="3" id="KW-1185">Reference proteome</keyword>
<proteinExistence type="predicted"/>